<organism evidence="1 2">
    <name type="scientific">Imbroritus primus</name>
    <dbReference type="NCBI Taxonomy" id="3058603"/>
    <lineage>
        <taxon>Bacteria</taxon>
        <taxon>Pseudomonadati</taxon>
        <taxon>Pseudomonadota</taxon>
        <taxon>Betaproteobacteria</taxon>
        <taxon>Burkholderiales</taxon>
        <taxon>Burkholderiaceae</taxon>
        <taxon>Imbroritus</taxon>
    </lineage>
</organism>
<sequence length="370" mass="41162">MTWFETEFLGNSVLRWLSAGAAGLAIYLVLRIVFRFAGERSARAARQTATNFDDLLGQMLASTRQWALLAGALLLASRMLDLPERWHTRIDYLWFLVVGLQIGLWLNQGISYWVKHRLDQRQGNTGNPVITTIISWILRLFVWTLVVLAVLANMGVNITAMVASLGIGGVAVALAVQNILGDLFASAAIGLDKPFEIGDFIVFGDIAGSVEHVGLKTTRIRALSGEQIVCSNTQLLTNTIHNYKRMAERRIQFAFGIAQATPAAQLEQIPRIVREAIEAAGNTRFDRAHFKEFGESALNFEVVYFVTSPDYNLYMDVQQSVNLALKKRLDTLGIDFALPARRLAAPGIENLLREQADRYEGRETTLGHAR</sequence>
<reference evidence="1" key="1">
    <citation type="submission" date="2019-05" db="EMBL/GenBank/DDBJ databases">
        <title>Revised genome assembly of Burkholderiaceae (previously Ralstonia) sp. PBA.</title>
        <authorList>
            <person name="Gan H.M."/>
        </authorList>
    </citation>
    <scope>NUCLEOTIDE SEQUENCE</scope>
    <source>
        <strain evidence="1">PBA</strain>
    </source>
</reference>
<evidence type="ECO:0000313" key="1">
    <source>
        <dbReference type="EMBL" id="TMS58828.1"/>
    </source>
</evidence>
<accession>A0ACD3SRR3</accession>
<proteinExistence type="predicted"/>
<dbReference type="EMBL" id="AKCV02000015">
    <property type="protein sequence ID" value="TMS58828.1"/>
    <property type="molecule type" value="Genomic_DNA"/>
</dbReference>
<dbReference type="Proteomes" id="UP000004277">
    <property type="component" value="Unassembled WGS sequence"/>
</dbReference>
<keyword evidence="2" id="KW-1185">Reference proteome</keyword>
<evidence type="ECO:0000313" key="2">
    <source>
        <dbReference type="Proteomes" id="UP000004277"/>
    </source>
</evidence>
<gene>
    <name evidence="1" type="ORF">MW7_009010</name>
</gene>
<comment type="caution">
    <text evidence="1">The sequence shown here is derived from an EMBL/GenBank/DDBJ whole genome shotgun (WGS) entry which is preliminary data.</text>
</comment>
<name>A0ACD3SRR3_9BURK</name>
<protein>
    <submittedName>
        <fullName evidence="1">Mechanosensitive ion channel family protein</fullName>
    </submittedName>
</protein>